<reference evidence="2 3" key="1">
    <citation type="submission" date="2021-06" db="EMBL/GenBank/DDBJ databases">
        <title>Bacillus sp. RD4P76, an endophyte from a halophyte.</title>
        <authorList>
            <person name="Sun J.-Q."/>
        </authorList>
    </citation>
    <scope>NUCLEOTIDE SEQUENCE [LARGE SCALE GENOMIC DNA]</scope>
    <source>
        <strain evidence="2 3">JCM 17098</strain>
    </source>
</reference>
<keyword evidence="3" id="KW-1185">Reference proteome</keyword>
<dbReference type="RefSeq" id="WP_088076582.1">
    <property type="nucleotide sequence ID" value="NZ_JAHQCR010000018.1"/>
</dbReference>
<evidence type="ECO:0000313" key="3">
    <source>
        <dbReference type="Proteomes" id="UP000790580"/>
    </source>
</evidence>
<sequence length="273" mass="30195">MNRIKVAALGIILMLGTIVACENQTQRQEMDNISINEVSFSDVDYENFLATIDDYIGGEIEFTGKVFYVNEEDEKKSIHVLTNIEGADNPMMVVGENLDANVEHGDYVSVTGTINGTETVRAQNGESGEIPVVKGDSVNKIDYIEAVSPTEHSVVVNQGIEQFGLLISVEKVEYSDDETRVFVHAENSSEDDVFVRQFSSEFIQNGNTYESVSLERETGYAHLTPTIRPGEETNGVIVFPPVDKGVPEASFIIEGALNDLNTELEPFEFLIRN</sequence>
<protein>
    <recommendedName>
        <fullName evidence="4">DUF4352 domain-containing protein</fullName>
    </recommendedName>
</protein>
<feature type="chain" id="PRO_5045246459" description="DUF4352 domain-containing protein" evidence="1">
    <location>
        <begin position="21"/>
        <end position="273"/>
    </location>
</feature>
<evidence type="ECO:0000256" key="1">
    <source>
        <dbReference type="SAM" id="SignalP"/>
    </source>
</evidence>
<dbReference type="PROSITE" id="PS51257">
    <property type="entry name" value="PROKAR_LIPOPROTEIN"/>
    <property type="match status" value="1"/>
</dbReference>
<proteinExistence type="predicted"/>
<keyword evidence="1" id="KW-0732">Signal</keyword>
<accession>A0ABS6JPU1</accession>
<evidence type="ECO:0000313" key="2">
    <source>
        <dbReference type="EMBL" id="MBU9720578.1"/>
    </source>
</evidence>
<organism evidence="2 3">
    <name type="scientific">Evansella alkalicola</name>
    <dbReference type="NCBI Taxonomy" id="745819"/>
    <lineage>
        <taxon>Bacteria</taxon>
        <taxon>Bacillati</taxon>
        <taxon>Bacillota</taxon>
        <taxon>Bacilli</taxon>
        <taxon>Bacillales</taxon>
        <taxon>Bacillaceae</taxon>
        <taxon>Evansella</taxon>
    </lineage>
</organism>
<comment type="caution">
    <text evidence="2">The sequence shown here is derived from an EMBL/GenBank/DDBJ whole genome shotgun (WGS) entry which is preliminary data.</text>
</comment>
<evidence type="ECO:0008006" key="4">
    <source>
        <dbReference type="Google" id="ProtNLM"/>
    </source>
</evidence>
<dbReference type="Proteomes" id="UP000790580">
    <property type="component" value="Unassembled WGS sequence"/>
</dbReference>
<feature type="signal peptide" evidence="1">
    <location>
        <begin position="1"/>
        <end position="20"/>
    </location>
</feature>
<gene>
    <name evidence="2" type="ORF">KS407_03855</name>
</gene>
<name>A0ABS6JPU1_9BACI</name>
<dbReference type="EMBL" id="JAHQCR010000018">
    <property type="protein sequence ID" value="MBU9720578.1"/>
    <property type="molecule type" value="Genomic_DNA"/>
</dbReference>